<dbReference type="RefSeq" id="WP_337704832.1">
    <property type="nucleotide sequence ID" value="NZ_JBBEGM010000008.1"/>
</dbReference>
<sequence>MRVGITVPNFGPAATADSLRAWAAVVEDAGFDFLMVGDHVAATPAVTAAYPGPFWEPLTLLGYLAGVTRRVELGTTVLVVPYRDPLLTARSLAGLDQLSDGRLLVGVGVGWADDEFAALGVDARRRGEITDEYLRALIALWSDDVVSFAGRHVAFTDVDTRPRPRRRPHPPLWIGGNGAAARRRAVRFGAAWHPLRTPAGWLRTTGLPGLRAAAADAGRDVPALAPRVVLHPTAERRPDDDRLTGEGRPDQIRADLDELRALGATHVLLDTHRDAEAARGDDHAAQRALVEDAAGWLAPS</sequence>
<protein>
    <submittedName>
        <fullName evidence="6">TIGR03619 family F420-dependent LLM class oxidoreductase</fullName>
        <ecNumber evidence="6">1.-.-.-</ecNumber>
    </submittedName>
</protein>
<dbReference type="Pfam" id="PF00296">
    <property type="entry name" value="Bac_luciferase"/>
    <property type="match status" value="1"/>
</dbReference>
<reference evidence="6 7" key="1">
    <citation type="submission" date="2024-03" db="EMBL/GenBank/DDBJ databases">
        <title>Actinomycetospora sp. OC33-EN07, a novel actinomycete isolated from wild orchid (Aerides multiflora).</title>
        <authorList>
            <person name="Suriyachadkun C."/>
        </authorList>
    </citation>
    <scope>NUCLEOTIDE SEQUENCE [LARGE SCALE GENOMIC DNA]</scope>
    <source>
        <strain evidence="6 7">OC33-EN07</strain>
    </source>
</reference>
<keyword evidence="1" id="KW-0285">Flavoprotein</keyword>
<gene>
    <name evidence="6" type="ORF">WCD58_20070</name>
</gene>
<dbReference type="SUPFAM" id="SSF51679">
    <property type="entry name" value="Bacterial luciferase-like"/>
    <property type="match status" value="1"/>
</dbReference>
<feature type="domain" description="Luciferase-like" evidence="5">
    <location>
        <begin position="1"/>
        <end position="243"/>
    </location>
</feature>
<proteinExistence type="predicted"/>
<evidence type="ECO:0000256" key="2">
    <source>
        <dbReference type="ARBA" id="ARBA00022643"/>
    </source>
</evidence>
<dbReference type="GO" id="GO:0016491">
    <property type="term" value="F:oxidoreductase activity"/>
    <property type="evidence" value="ECO:0007669"/>
    <property type="project" value="UniProtKB-KW"/>
</dbReference>
<keyword evidence="2" id="KW-0288">FMN</keyword>
<keyword evidence="7" id="KW-1185">Reference proteome</keyword>
<keyword evidence="4" id="KW-0503">Monooxygenase</keyword>
<evidence type="ECO:0000256" key="1">
    <source>
        <dbReference type="ARBA" id="ARBA00022630"/>
    </source>
</evidence>
<dbReference type="EC" id="1.-.-.-" evidence="6"/>
<dbReference type="Gene3D" id="3.20.20.30">
    <property type="entry name" value="Luciferase-like domain"/>
    <property type="match status" value="1"/>
</dbReference>
<evidence type="ECO:0000313" key="7">
    <source>
        <dbReference type="Proteomes" id="UP001369736"/>
    </source>
</evidence>
<evidence type="ECO:0000313" key="6">
    <source>
        <dbReference type="EMBL" id="MEJ2863472.1"/>
    </source>
</evidence>
<dbReference type="InterPro" id="IPR036661">
    <property type="entry name" value="Luciferase-like_sf"/>
</dbReference>
<evidence type="ECO:0000259" key="5">
    <source>
        <dbReference type="Pfam" id="PF00296"/>
    </source>
</evidence>
<name>A0ABU8M8U0_9PSEU</name>
<dbReference type="PANTHER" id="PTHR42847:SF4">
    <property type="entry name" value="ALKANESULFONATE MONOOXYGENASE-RELATED"/>
    <property type="match status" value="1"/>
</dbReference>
<dbReference type="InterPro" id="IPR050172">
    <property type="entry name" value="SsuD_RutA_monooxygenase"/>
</dbReference>
<evidence type="ECO:0000256" key="4">
    <source>
        <dbReference type="ARBA" id="ARBA00023033"/>
    </source>
</evidence>
<dbReference type="NCBIfam" id="TIGR03619">
    <property type="entry name" value="F420_Rv2161c"/>
    <property type="match status" value="1"/>
</dbReference>
<dbReference type="InterPro" id="IPR011251">
    <property type="entry name" value="Luciferase-like_dom"/>
</dbReference>
<comment type="caution">
    <text evidence="6">The sequence shown here is derived from an EMBL/GenBank/DDBJ whole genome shotgun (WGS) entry which is preliminary data.</text>
</comment>
<dbReference type="InterPro" id="IPR019921">
    <property type="entry name" value="Lucif-like_OxRdtase_Rv2161c"/>
</dbReference>
<organism evidence="6 7">
    <name type="scientific">Actinomycetospora flava</name>
    <dbReference type="NCBI Taxonomy" id="3129232"/>
    <lineage>
        <taxon>Bacteria</taxon>
        <taxon>Bacillati</taxon>
        <taxon>Actinomycetota</taxon>
        <taxon>Actinomycetes</taxon>
        <taxon>Pseudonocardiales</taxon>
        <taxon>Pseudonocardiaceae</taxon>
        <taxon>Actinomycetospora</taxon>
    </lineage>
</organism>
<evidence type="ECO:0000256" key="3">
    <source>
        <dbReference type="ARBA" id="ARBA00023002"/>
    </source>
</evidence>
<dbReference type="EMBL" id="JBBEGM010000008">
    <property type="protein sequence ID" value="MEJ2863472.1"/>
    <property type="molecule type" value="Genomic_DNA"/>
</dbReference>
<keyword evidence="3 6" id="KW-0560">Oxidoreductase</keyword>
<dbReference type="Proteomes" id="UP001369736">
    <property type="component" value="Unassembled WGS sequence"/>
</dbReference>
<dbReference type="PANTHER" id="PTHR42847">
    <property type="entry name" value="ALKANESULFONATE MONOOXYGENASE"/>
    <property type="match status" value="1"/>
</dbReference>
<accession>A0ABU8M8U0</accession>